<organism evidence="1 2">
    <name type="scientific">Papilio xuthus</name>
    <name type="common">Asian swallowtail butterfly</name>
    <dbReference type="NCBI Taxonomy" id="66420"/>
    <lineage>
        <taxon>Eukaryota</taxon>
        <taxon>Metazoa</taxon>
        <taxon>Ecdysozoa</taxon>
        <taxon>Arthropoda</taxon>
        <taxon>Hexapoda</taxon>
        <taxon>Insecta</taxon>
        <taxon>Pterygota</taxon>
        <taxon>Neoptera</taxon>
        <taxon>Endopterygota</taxon>
        <taxon>Lepidoptera</taxon>
        <taxon>Glossata</taxon>
        <taxon>Ditrysia</taxon>
        <taxon>Papilionoidea</taxon>
        <taxon>Papilionidae</taxon>
        <taxon>Papilioninae</taxon>
        <taxon>Papilio</taxon>
    </lineage>
</organism>
<dbReference type="GO" id="GO:0005219">
    <property type="term" value="F:ryanodine-sensitive calcium-release channel activity"/>
    <property type="evidence" value="ECO:0007669"/>
    <property type="project" value="TreeGrafter"/>
</dbReference>
<reference evidence="1 2" key="1">
    <citation type="journal article" date="2015" name="Nat. Commun.">
        <title>Outbred genome sequencing and CRISPR/Cas9 gene editing in butterflies.</title>
        <authorList>
            <person name="Li X."/>
            <person name="Fan D."/>
            <person name="Zhang W."/>
            <person name="Liu G."/>
            <person name="Zhang L."/>
            <person name="Zhao L."/>
            <person name="Fang X."/>
            <person name="Chen L."/>
            <person name="Dong Y."/>
            <person name="Chen Y."/>
            <person name="Ding Y."/>
            <person name="Zhao R."/>
            <person name="Feng M."/>
            <person name="Zhu Y."/>
            <person name="Feng Y."/>
            <person name="Jiang X."/>
            <person name="Zhu D."/>
            <person name="Xiang H."/>
            <person name="Feng X."/>
            <person name="Li S."/>
            <person name="Wang J."/>
            <person name="Zhang G."/>
            <person name="Kronforst M.R."/>
            <person name="Wang W."/>
        </authorList>
    </citation>
    <scope>NUCLEOTIDE SEQUENCE [LARGE SCALE GENOMIC DNA]</scope>
    <source>
        <strain evidence="1">Ya'a_city_454_Px</strain>
        <tissue evidence="1">Whole body</tissue>
    </source>
</reference>
<dbReference type="GO" id="GO:0005790">
    <property type="term" value="C:smooth endoplasmic reticulum"/>
    <property type="evidence" value="ECO:0007669"/>
    <property type="project" value="TreeGrafter"/>
</dbReference>
<dbReference type="GO" id="GO:0042383">
    <property type="term" value="C:sarcolemma"/>
    <property type="evidence" value="ECO:0007669"/>
    <property type="project" value="TreeGrafter"/>
</dbReference>
<keyword evidence="1" id="KW-0675">Receptor</keyword>
<sequence length="135" mass="15291">MLGSLYTLGTDATLTHDRKYLKTEIERNKPALGSCLGAFSSTFPVAFLEPHLNKHNQFSLLNRIADHSLEAQDIMAKMEQSMPTLETILNEVDQFVESDKTYNEAPHIIDVVLPLLCSYLPFWWAQGPDNEPLLE</sequence>
<protein>
    <submittedName>
        <fullName evidence="1">Ryanodine receptor 44F</fullName>
    </submittedName>
</protein>
<evidence type="ECO:0000313" key="1">
    <source>
        <dbReference type="EMBL" id="KPJ03404.1"/>
    </source>
</evidence>
<dbReference type="GO" id="GO:0006941">
    <property type="term" value="P:striated muscle contraction"/>
    <property type="evidence" value="ECO:0007669"/>
    <property type="project" value="TreeGrafter"/>
</dbReference>
<dbReference type="AlphaFoldDB" id="A0A0N1PH48"/>
<name>A0A0N1PH48_PAPXU</name>
<dbReference type="PANTHER" id="PTHR46399">
    <property type="entry name" value="B30.2/SPRY DOMAIN-CONTAINING PROTEIN"/>
    <property type="match status" value="1"/>
</dbReference>
<dbReference type="InterPro" id="IPR015925">
    <property type="entry name" value="Ryanodine_IP3_receptor"/>
</dbReference>
<dbReference type="GO" id="GO:0030018">
    <property type="term" value="C:Z disc"/>
    <property type="evidence" value="ECO:0007669"/>
    <property type="project" value="TreeGrafter"/>
</dbReference>
<gene>
    <name evidence="1" type="ORF">RR46_00816</name>
</gene>
<accession>A0A0N1PH48</accession>
<dbReference type="GO" id="GO:0014808">
    <property type="term" value="P:release of sequestered calcium ion into cytosol by sarcoplasmic reticulum"/>
    <property type="evidence" value="ECO:0007669"/>
    <property type="project" value="TreeGrafter"/>
</dbReference>
<dbReference type="GO" id="GO:0033017">
    <property type="term" value="C:sarcoplasmic reticulum membrane"/>
    <property type="evidence" value="ECO:0007669"/>
    <property type="project" value="TreeGrafter"/>
</dbReference>
<dbReference type="PANTHER" id="PTHR46399:SF8">
    <property type="entry name" value="B30.2_SPRY DOMAIN-CONTAINING PROTEIN"/>
    <property type="match status" value="1"/>
</dbReference>
<dbReference type="Proteomes" id="UP000053268">
    <property type="component" value="Unassembled WGS sequence"/>
</dbReference>
<keyword evidence="2" id="KW-1185">Reference proteome</keyword>
<dbReference type="STRING" id="66420.A0A0N1PH48"/>
<proteinExistence type="predicted"/>
<dbReference type="EMBL" id="KQ459179">
    <property type="protein sequence ID" value="KPJ03404.1"/>
    <property type="molecule type" value="Genomic_DNA"/>
</dbReference>
<dbReference type="GO" id="GO:0034704">
    <property type="term" value="C:calcium channel complex"/>
    <property type="evidence" value="ECO:0007669"/>
    <property type="project" value="TreeGrafter"/>
</dbReference>
<evidence type="ECO:0000313" key="2">
    <source>
        <dbReference type="Proteomes" id="UP000053268"/>
    </source>
</evidence>